<proteinExistence type="predicted"/>
<dbReference type="SUPFAM" id="SSF46785">
    <property type="entry name" value="Winged helix' DNA-binding domain"/>
    <property type="match status" value="1"/>
</dbReference>
<dbReference type="EMBL" id="CP033235">
    <property type="protein sequence ID" value="AZF67375.1"/>
    <property type="molecule type" value="Genomic_DNA"/>
</dbReference>
<sequence>MEKLTDLEFRALEILREDSRISVTELSKRLNISRSTATRLLRNLKRRGVKFTIKFQNEPFIAFAISESCQSDECYKLLDGRFINMIRANTLEDLENKLKNVKEKDLVFIGKSSFVVKCDYCGKEIYDNPLTYKVGRKTYYACCNSCLSGLKEKFARNNGLHLH</sequence>
<reference evidence="2" key="5">
    <citation type="submission" date="2018-10" db="EMBL/GenBank/DDBJ databases">
        <authorList>
            <person name="McCarthy S."/>
            <person name="Gradnigo J."/>
            <person name="Johnson T."/>
            <person name="Payne S."/>
            <person name="Lipzen A."/>
            <person name="Schackwitz W."/>
            <person name="Martin J."/>
            <person name="Moriyama E."/>
            <person name="Blum P."/>
        </authorList>
    </citation>
    <scope>NUCLEOTIDE SEQUENCE</scope>
    <source>
        <strain evidence="2">SARC-B</strain>
        <strain evidence="3">SARC-C</strain>
        <strain evidence="4">SULA</strain>
    </source>
</reference>
<evidence type="ECO:0000313" key="9">
    <source>
        <dbReference type="EMBL" id="AZF77845.1"/>
    </source>
</evidence>
<accession>A0A0E3K517</accession>
<dbReference type="GeneID" id="44128381"/>
<dbReference type="EMBL" id="CP033236">
    <property type="protein sequence ID" value="AZF69995.1"/>
    <property type="molecule type" value="Genomic_DNA"/>
</dbReference>
<dbReference type="EMBL" id="CP011056">
    <property type="protein sequence ID" value="AKA75562.1"/>
    <property type="molecule type" value="Genomic_DNA"/>
</dbReference>
<evidence type="ECO:0000313" key="23">
    <source>
        <dbReference type="Proteomes" id="UP000278715"/>
    </source>
</evidence>
<evidence type="ECO:0000313" key="4">
    <source>
        <dbReference type="EMBL" id="AKA78256.1"/>
    </source>
</evidence>
<dbReference type="AlphaFoldDB" id="A0A0E3K517"/>
<dbReference type="PRINTS" id="PR00033">
    <property type="entry name" value="HTHASNC"/>
</dbReference>
<reference evidence="12 25" key="6">
    <citation type="journal article" date="2020" name="Nat. Commun.">
        <title>The structures of two archaeal type IV pili illuminate evolutionary relationships.</title>
        <authorList>
            <person name="Wang F."/>
            <person name="Baquero D.P."/>
            <person name="Su Z."/>
            <person name="Beltran L.C."/>
            <person name="Prangishvili D."/>
            <person name="Krupovic M."/>
            <person name="Egelman E.H."/>
        </authorList>
    </citation>
    <scope>NUCLEOTIDE SEQUENCE [LARGE SCALE GENOMIC DNA]</scope>
    <source>
        <strain evidence="12 25">POZ149</strain>
    </source>
</reference>
<name>A0A0E3K517_SACSO</name>
<evidence type="ECO:0000313" key="21">
    <source>
        <dbReference type="Proteomes" id="UP000273443"/>
    </source>
</evidence>
<dbReference type="OMA" id="DKVEHAH"/>
<evidence type="ECO:0000313" key="18">
    <source>
        <dbReference type="Proteomes" id="UP000267993"/>
    </source>
</evidence>
<dbReference type="CDD" id="cd00090">
    <property type="entry name" value="HTH_ARSR"/>
    <property type="match status" value="1"/>
</dbReference>
<dbReference type="GeneID" id="1452690"/>
<dbReference type="KEGG" id="ssol:SULB_0456"/>
<dbReference type="InterPro" id="IPR000485">
    <property type="entry name" value="AsnC-type_HTH_dom"/>
</dbReference>
<dbReference type="RefSeq" id="WP_009988563.1">
    <property type="nucleotide sequence ID" value="NZ_CP011055.2"/>
</dbReference>
<dbReference type="InterPro" id="IPR011017">
    <property type="entry name" value="TRASH_dom"/>
</dbReference>
<evidence type="ECO:0000313" key="6">
    <source>
        <dbReference type="EMBL" id="AZF69995.1"/>
    </source>
</evidence>
<dbReference type="Proteomes" id="UP000269431">
    <property type="component" value="Chromosome"/>
</dbReference>
<dbReference type="Proteomes" id="UP000076770">
    <property type="component" value="Chromosome i"/>
</dbReference>
<evidence type="ECO:0000259" key="1">
    <source>
        <dbReference type="SMART" id="SM00746"/>
    </source>
</evidence>
<protein>
    <submittedName>
        <fullName evidence="13">AsnC family transcriptional regulator</fullName>
    </submittedName>
    <submittedName>
        <fullName evidence="2">TRASH domain-containing protein</fullName>
    </submittedName>
</protein>
<reference evidence="14 15" key="1">
    <citation type="journal article" date="2015" name="Genome Announc.">
        <title>Complete Genome Sequence of Sulfolobus solfataricus Strain 98/2 and Evolved Derivatives.</title>
        <authorList>
            <person name="McCarthy S."/>
            <person name="Gradnigo J."/>
            <person name="Johnson T."/>
            <person name="Payne S."/>
            <person name="Lipzen A."/>
            <person name="Martin J."/>
            <person name="Schackwitz W."/>
            <person name="Moriyama E."/>
            <person name="Blum P."/>
        </authorList>
    </citation>
    <scope>NUCLEOTIDE SEQUENCE [LARGE SCALE GENOMIC DNA]</scope>
    <source>
        <strain evidence="14">98/2 SULC</strain>
        <strain evidence="2">SARC-B</strain>
        <strain evidence="3">SARC-C</strain>
        <strain evidence="4 16">SULA</strain>
        <strain evidence="15">SULB</strain>
    </source>
</reference>
<dbReference type="Gene3D" id="1.10.10.10">
    <property type="entry name" value="Winged helix-like DNA-binding domain superfamily/Winged helix DNA-binding domain"/>
    <property type="match status" value="1"/>
</dbReference>
<evidence type="ECO:0000313" key="14">
    <source>
        <dbReference type="Proteomes" id="UP000033057"/>
    </source>
</evidence>
<dbReference type="InterPro" id="IPR036388">
    <property type="entry name" value="WH-like_DNA-bd_sf"/>
</dbReference>
<evidence type="ECO:0000313" key="3">
    <source>
        <dbReference type="EMBL" id="AKA75562.1"/>
    </source>
</evidence>
<dbReference type="EMBL" id="CP011057">
    <property type="protein sequence ID" value="AKA78256.1"/>
    <property type="molecule type" value="Genomic_DNA"/>
</dbReference>
<dbReference type="OrthoDB" id="33200at2157"/>
<evidence type="ECO:0000313" key="5">
    <source>
        <dbReference type="EMBL" id="AZF67375.1"/>
    </source>
</evidence>
<evidence type="ECO:0000313" key="7">
    <source>
        <dbReference type="EMBL" id="AZF72615.1"/>
    </source>
</evidence>
<gene>
    <name evidence="12" type="ORF">HFC64_08595</name>
    <name evidence="13" type="ORF">SSOP1_2777</name>
    <name evidence="4" type="ORF">SULA_0454</name>
    <name evidence="2" type="ORF">SULB_0456</name>
    <name evidence="3" type="ORF">SULC_0454</name>
    <name evidence="5" type="ORF">SULG_02320</name>
    <name evidence="6" type="ORF">SULH_02320</name>
    <name evidence="7" type="ORF">SULI_02320</name>
    <name evidence="8" type="ORF">SULM_02320</name>
    <name evidence="9" type="ORF">SULN_02320</name>
    <name evidence="10" type="ORF">SULO_02330</name>
    <name evidence="11" type="ORF">SULZ_02330</name>
</gene>
<evidence type="ECO:0000313" key="19">
    <source>
        <dbReference type="Proteomes" id="UP000269431"/>
    </source>
</evidence>
<evidence type="ECO:0000313" key="13">
    <source>
        <dbReference type="EMBL" id="SAI86331.1"/>
    </source>
</evidence>
<organism evidence="2 15">
    <name type="scientific">Saccharolobus solfataricus</name>
    <name type="common">Sulfolobus solfataricus</name>
    <dbReference type="NCBI Taxonomy" id="2287"/>
    <lineage>
        <taxon>Archaea</taxon>
        <taxon>Thermoproteota</taxon>
        <taxon>Thermoprotei</taxon>
        <taxon>Sulfolobales</taxon>
        <taxon>Sulfolobaceae</taxon>
        <taxon>Saccharolobus</taxon>
    </lineage>
</organism>
<dbReference type="SMART" id="SM00746">
    <property type="entry name" value="TRASH"/>
    <property type="match status" value="1"/>
</dbReference>
<dbReference type="Proteomes" id="UP000275843">
    <property type="component" value="Chromosome"/>
</dbReference>
<evidence type="ECO:0000313" key="2">
    <source>
        <dbReference type="EMBL" id="AKA72864.1"/>
    </source>
</evidence>
<evidence type="ECO:0000313" key="24">
    <source>
        <dbReference type="Proteomes" id="UP000282269"/>
    </source>
</evidence>
<dbReference type="EMBL" id="CP050869">
    <property type="protein sequence ID" value="QPG49861.1"/>
    <property type="molecule type" value="Genomic_DNA"/>
</dbReference>
<feature type="domain" description="TRASH" evidence="1">
    <location>
        <begin position="118"/>
        <end position="154"/>
    </location>
</feature>
<dbReference type="Proteomes" id="UP000033057">
    <property type="component" value="Chromosome"/>
</dbReference>
<dbReference type="Proteomes" id="UP000033085">
    <property type="component" value="Chromosome"/>
</dbReference>
<dbReference type="EMBL" id="CP011055">
    <property type="protein sequence ID" value="AKA72864.1"/>
    <property type="molecule type" value="Genomic_DNA"/>
</dbReference>
<evidence type="ECO:0000313" key="17">
    <source>
        <dbReference type="Proteomes" id="UP000076770"/>
    </source>
</evidence>
<dbReference type="Pfam" id="PF13412">
    <property type="entry name" value="HTH_24"/>
    <property type="match status" value="1"/>
</dbReference>
<dbReference type="InterPro" id="IPR013603">
    <property type="entry name" value="TRASH_TR_C_prok"/>
</dbReference>
<dbReference type="EMBL" id="CP033240">
    <property type="protein sequence ID" value="AZF80452.1"/>
    <property type="molecule type" value="Genomic_DNA"/>
</dbReference>
<dbReference type="Proteomes" id="UP000033106">
    <property type="component" value="Chromosome"/>
</dbReference>
<dbReference type="GO" id="GO:0043565">
    <property type="term" value="F:sequence-specific DNA binding"/>
    <property type="evidence" value="ECO:0007669"/>
    <property type="project" value="InterPro"/>
</dbReference>
<dbReference type="Proteomes" id="UP000267993">
    <property type="component" value="Chromosome"/>
</dbReference>
<evidence type="ECO:0000313" key="15">
    <source>
        <dbReference type="Proteomes" id="UP000033085"/>
    </source>
</evidence>
<dbReference type="Proteomes" id="UP000594632">
    <property type="component" value="Chromosome"/>
</dbReference>
<dbReference type="EMBL" id="LT549890">
    <property type="protein sequence ID" value="SAI86331.1"/>
    <property type="molecule type" value="Genomic_DNA"/>
</dbReference>
<reference evidence="18 19" key="4">
    <citation type="journal article" date="2018" name="Proc. Natl. Acad. Sci. U.S.A.">
        <title>Nonmutational mechanism of inheritance in the Archaeon Sulfolobus solfataricus.</title>
        <authorList>
            <person name="Payne S."/>
            <person name="McCarthy S."/>
            <person name="Johnson T."/>
            <person name="North E."/>
            <person name="Blum P."/>
        </authorList>
    </citation>
    <scope>NUCLEOTIDE SEQUENCE [LARGE SCALE GENOMIC DNA]</scope>
    <source>
        <strain evidence="6 18">SARC-H</strain>
        <strain evidence="7 22">SARC-I</strain>
        <strain evidence="9 23">SARC-N</strain>
        <strain evidence="10 24">SARC-O</strain>
        <strain evidence="11 19">SUL120</strain>
        <strain evidence="5 20">SULG</strain>
        <strain evidence="8 21">SULM</strain>
    </source>
</reference>
<dbReference type="EMBL" id="CP033241">
    <property type="protein sequence ID" value="AZF83059.1"/>
    <property type="molecule type" value="Genomic_DNA"/>
</dbReference>
<dbReference type="KEGG" id="ssof:SULC_0454"/>
<evidence type="ECO:0000313" key="11">
    <source>
        <dbReference type="EMBL" id="AZF83059.1"/>
    </source>
</evidence>
<dbReference type="PATRIC" id="fig|2287.6.peg.470"/>
<dbReference type="Proteomes" id="UP000273443">
    <property type="component" value="Chromosome"/>
</dbReference>
<dbReference type="InterPro" id="IPR036390">
    <property type="entry name" value="WH_DNA-bd_sf"/>
</dbReference>
<dbReference type="InterPro" id="IPR011991">
    <property type="entry name" value="ArsR-like_HTH"/>
</dbReference>
<dbReference type="Pfam" id="PF08394">
    <property type="entry name" value="Arc_trans_TRASH"/>
    <property type="match status" value="1"/>
</dbReference>
<evidence type="ECO:0000313" key="12">
    <source>
        <dbReference type="EMBL" id="QPG49861.1"/>
    </source>
</evidence>
<dbReference type="Proteomes" id="UP000273194">
    <property type="component" value="Chromosome"/>
</dbReference>
<evidence type="ECO:0000313" key="22">
    <source>
        <dbReference type="Proteomes" id="UP000275843"/>
    </source>
</evidence>
<dbReference type="KEGG" id="ssoa:SULA_0454"/>
<evidence type="ECO:0000313" key="16">
    <source>
        <dbReference type="Proteomes" id="UP000033106"/>
    </source>
</evidence>
<reference evidence="17" key="2">
    <citation type="submission" date="2016-04" db="EMBL/GenBank/DDBJ databases">
        <authorList>
            <person name="Shah S.A."/>
            <person name="Garrett R.A."/>
        </authorList>
    </citation>
    <scope>NUCLEOTIDE SEQUENCE [LARGE SCALE GENOMIC DNA]</scope>
    <source>
        <strain evidence="17">ATCC 35091 / DSM 1616 / JCM 8930 / NBRC 15331 / P1</strain>
    </source>
</reference>
<dbReference type="EMBL" id="CP033239">
    <property type="protein sequence ID" value="AZF77845.1"/>
    <property type="molecule type" value="Genomic_DNA"/>
</dbReference>
<dbReference type="Proteomes" id="UP000278715">
    <property type="component" value="Chromosome"/>
</dbReference>
<evidence type="ECO:0000313" key="10">
    <source>
        <dbReference type="EMBL" id="AZF80452.1"/>
    </source>
</evidence>
<evidence type="ECO:0000313" key="20">
    <source>
        <dbReference type="Proteomes" id="UP000273194"/>
    </source>
</evidence>
<dbReference type="EMBL" id="CP033237">
    <property type="protein sequence ID" value="AZF72615.1"/>
    <property type="molecule type" value="Genomic_DNA"/>
</dbReference>
<evidence type="ECO:0000313" key="25">
    <source>
        <dbReference type="Proteomes" id="UP000594632"/>
    </source>
</evidence>
<reference evidence="13" key="3">
    <citation type="submission" date="2016-04" db="EMBL/GenBank/DDBJ databases">
        <authorList>
            <person name="Evans L.H."/>
            <person name="Alamgir A."/>
            <person name="Owens N."/>
            <person name="Weber N.D."/>
            <person name="Virtaneva K."/>
            <person name="Barbian K."/>
            <person name="Babar A."/>
            <person name="Rosenke K."/>
        </authorList>
    </citation>
    <scope>NUCLEOTIDE SEQUENCE</scope>
    <source>
        <strain evidence="13">P1</strain>
    </source>
</reference>
<evidence type="ECO:0000313" key="8">
    <source>
        <dbReference type="EMBL" id="AZF75236.1"/>
    </source>
</evidence>
<dbReference type="EMBL" id="CP033238">
    <property type="protein sequence ID" value="AZF75236.1"/>
    <property type="molecule type" value="Genomic_DNA"/>
</dbReference>
<dbReference type="Proteomes" id="UP000282269">
    <property type="component" value="Chromosome"/>
</dbReference>